<keyword evidence="2" id="KW-1185">Reference proteome</keyword>
<reference evidence="1 2" key="1">
    <citation type="journal article" date="2019" name="Int. J. Syst. Evol. Microbiol.">
        <title>The Global Catalogue of Microorganisms (GCM) 10K type strain sequencing project: providing services to taxonomists for standard genome sequencing and annotation.</title>
        <authorList>
            <consortium name="The Broad Institute Genomics Platform"/>
            <consortium name="The Broad Institute Genome Sequencing Center for Infectious Disease"/>
            <person name="Wu L."/>
            <person name="Ma J."/>
        </authorList>
    </citation>
    <scope>NUCLEOTIDE SEQUENCE [LARGE SCALE GENOMIC DNA]</scope>
    <source>
        <strain evidence="1 2">JCM 4524</strain>
    </source>
</reference>
<dbReference type="PANTHER" id="PTHR34613:SF1">
    <property type="entry name" value="SLL6017 PROTEIN"/>
    <property type="match status" value="1"/>
</dbReference>
<dbReference type="EMBL" id="BAAASJ010000104">
    <property type="protein sequence ID" value="GAA2654688.1"/>
    <property type="molecule type" value="Genomic_DNA"/>
</dbReference>
<sequence length="186" mass="20436">MFCLGQFQNTRELSPCGDTVADPGAKWPLVLGPDDVPVIADETVAARDVTLAVFSAITHGKGPDAAAILGPLAAVLETVDPDSASMFAELVESGLVDTQAKKIWKELMMPVNYFFKNPVAVKLREEGRVEERIAGILRTLDRRHIEVPASVRERVRSCTDPDQLQIWVERAYDVTDAADLFDDDRA</sequence>
<gene>
    <name evidence="1" type="ORF">GCM10010307_67060</name>
</gene>
<accession>A0ABN3RK69</accession>
<comment type="caution">
    <text evidence="1">The sequence shown here is derived from an EMBL/GenBank/DDBJ whole genome shotgun (WGS) entry which is preliminary data.</text>
</comment>
<proteinExistence type="predicted"/>
<organism evidence="1 2">
    <name type="scientific">Streptomyces vastus</name>
    <dbReference type="NCBI Taxonomy" id="285451"/>
    <lineage>
        <taxon>Bacteria</taxon>
        <taxon>Bacillati</taxon>
        <taxon>Actinomycetota</taxon>
        <taxon>Actinomycetes</taxon>
        <taxon>Kitasatosporales</taxon>
        <taxon>Streptomycetaceae</taxon>
        <taxon>Streptomyces</taxon>
    </lineage>
</organism>
<dbReference type="Proteomes" id="UP001500151">
    <property type="component" value="Unassembled WGS sequence"/>
</dbReference>
<name>A0ABN3RK69_9ACTN</name>
<dbReference type="PANTHER" id="PTHR34613">
    <property type="entry name" value="SLL0800 PROTEIN"/>
    <property type="match status" value="1"/>
</dbReference>
<protein>
    <submittedName>
        <fullName evidence="1">Uncharacterized protein</fullName>
    </submittedName>
</protein>
<evidence type="ECO:0000313" key="1">
    <source>
        <dbReference type="EMBL" id="GAA2654688.1"/>
    </source>
</evidence>
<evidence type="ECO:0000313" key="2">
    <source>
        <dbReference type="Proteomes" id="UP001500151"/>
    </source>
</evidence>